<evidence type="ECO:0008006" key="4">
    <source>
        <dbReference type="Google" id="ProtNLM"/>
    </source>
</evidence>
<evidence type="ECO:0000313" key="3">
    <source>
        <dbReference type="Proteomes" id="UP000319801"/>
    </source>
</evidence>
<gene>
    <name evidence="2" type="ORF">Baya_14553</name>
</gene>
<feature type="signal peptide" evidence="1">
    <location>
        <begin position="1"/>
        <end position="19"/>
    </location>
</feature>
<evidence type="ECO:0000256" key="1">
    <source>
        <dbReference type="SAM" id="SignalP"/>
    </source>
</evidence>
<keyword evidence="3" id="KW-1185">Reference proteome</keyword>
<proteinExistence type="predicted"/>
<sequence>MSWFLCLWIAISCLVLCQATLYETIQQHHVPRPGRNAIQILGGHESSRSKYRNLQVTMEMMMYQSKLLLKKAKQHSSPDQSESSILQTNGNALPLARISPPSPNCALLPLLSKCVYRAPSVLRRYSLHPIINRLCTRDVLQRRPIGTTASAHVKSFIGLFGSRFSCFLISIAKPIKRSQIGPIHGSHMNRAPAVL</sequence>
<keyword evidence="1" id="KW-0732">Signal</keyword>
<comment type="caution">
    <text evidence="2">The sequence shown here is derived from an EMBL/GenBank/DDBJ whole genome shotgun (WGS) entry which is preliminary data.</text>
</comment>
<dbReference type="AlphaFoldDB" id="A0A556V9C3"/>
<organism evidence="2 3">
    <name type="scientific">Bagarius yarrelli</name>
    <name type="common">Goonch</name>
    <name type="synonym">Bagrus yarrelli</name>
    <dbReference type="NCBI Taxonomy" id="175774"/>
    <lineage>
        <taxon>Eukaryota</taxon>
        <taxon>Metazoa</taxon>
        <taxon>Chordata</taxon>
        <taxon>Craniata</taxon>
        <taxon>Vertebrata</taxon>
        <taxon>Euteleostomi</taxon>
        <taxon>Actinopterygii</taxon>
        <taxon>Neopterygii</taxon>
        <taxon>Teleostei</taxon>
        <taxon>Ostariophysi</taxon>
        <taxon>Siluriformes</taxon>
        <taxon>Sisoridae</taxon>
        <taxon>Sisorinae</taxon>
        <taxon>Bagarius</taxon>
    </lineage>
</organism>
<feature type="chain" id="PRO_5021772630" description="Secreted protein" evidence="1">
    <location>
        <begin position="20"/>
        <end position="195"/>
    </location>
</feature>
<dbReference type="Proteomes" id="UP000319801">
    <property type="component" value="Unassembled WGS sequence"/>
</dbReference>
<protein>
    <recommendedName>
        <fullName evidence="4">Secreted protein</fullName>
    </recommendedName>
</protein>
<accession>A0A556V9C3</accession>
<name>A0A556V9C3_BAGYA</name>
<dbReference type="EMBL" id="VCAZ01000171">
    <property type="protein sequence ID" value="TTB85605.1"/>
    <property type="molecule type" value="Genomic_DNA"/>
</dbReference>
<evidence type="ECO:0000313" key="2">
    <source>
        <dbReference type="EMBL" id="TTB85605.1"/>
    </source>
</evidence>
<dbReference type="OrthoDB" id="8930850at2759"/>
<reference evidence="2 3" key="1">
    <citation type="journal article" date="2019" name="Genome Biol. Evol.">
        <title>Whole-Genome Sequencing of the Giant Devil Catfish, Bagarius yarrelli.</title>
        <authorList>
            <person name="Jiang W."/>
            <person name="Lv Y."/>
            <person name="Cheng L."/>
            <person name="Yang K."/>
            <person name="Chao B."/>
            <person name="Wang X."/>
            <person name="Li Y."/>
            <person name="Pan X."/>
            <person name="You X."/>
            <person name="Zhang Y."/>
            <person name="Yang J."/>
            <person name="Li J."/>
            <person name="Zhang X."/>
            <person name="Liu S."/>
            <person name="Sun C."/>
            <person name="Yang J."/>
            <person name="Shi Q."/>
        </authorList>
    </citation>
    <scope>NUCLEOTIDE SEQUENCE [LARGE SCALE GENOMIC DNA]</scope>
    <source>
        <strain evidence="2">JWS20170419001</strain>
        <tissue evidence="2">Muscle</tissue>
    </source>
</reference>